<protein>
    <submittedName>
        <fullName evidence="1">SUMO-activating enzyme 1A isoform 1</fullName>
    </submittedName>
</protein>
<sequence length="188" mass="20077">MTMLPFSSVQAYPTTTVVKTTWPGDNESAIESRCLSLKQLLNSPVKQSLVLGSSSSSYREGKQCMFLQGEDQTPAKASVCQPVIGAVAPFLEGNGSCHGMLYDSDCALSLLSSPLLYTSGIGSSNTVQPRSVLSVRSLGPSHQNYVIEPMGSVVADGRDTRVHGTGMFHMDSGESSESEAPQTLPFHW</sequence>
<dbReference type="EMBL" id="VEPZ02001051">
    <property type="protein sequence ID" value="KAE8697291.1"/>
    <property type="molecule type" value="Genomic_DNA"/>
</dbReference>
<reference evidence="1" key="1">
    <citation type="submission" date="2019-09" db="EMBL/GenBank/DDBJ databases">
        <title>Draft genome information of white flower Hibiscus syriacus.</title>
        <authorList>
            <person name="Kim Y.-M."/>
        </authorList>
    </citation>
    <scope>NUCLEOTIDE SEQUENCE [LARGE SCALE GENOMIC DNA]</scope>
    <source>
        <strain evidence="1">YM2019G1</strain>
    </source>
</reference>
<name>A0A6A2ZZ39_HIBSY</name>
<proteinExistence type="predicted"/>
<dbReference type="AlphaFoldDB" id="A0A6A2ZZ39"/>
<accession>A0A6A2ZZ39</accession>
<organism evidence="1 2">
    <name type="scientific">Hibiscus syriacus</name>
    <name type="common">Rose of Sharon</name>
    <dbReference type="NCBI Taxonomy" id="106335"/>
    <lineage>
        <taxon>Eukaryota</taxon>
        <taxon>Viridiplantae</taxon>
        <taxon>Streptophyta</taxon>
        <taxon>Embryophyta</taxon>
        <taxon>Tracheophyta</taxon>
        <taxon>Spermatophyta</taxon>
        <taxon>Magnoliopsida</taxon>
        <taxon>eudicotyledons</taxon>
        <taxon>Gunneridae</taxon>
        <taxon>Pentapetalae</taxon>
        <taxon>rosids</taxon>
        <taxon>malvids</taxon>
        <taxon>Malvales</taxon>
        <taxon>Malvaceae</taxon>
        <taxon>Malvoideae</taxon>
        <taxon>Hibiscus</taxon>
    </lineage>
</organism>
<dbReference type="Proteomes" id="UP000436088">
    <property type="component" value="Unassembled WGS sequence"/>
</dbReference>
<keyword evidence="2" id="KW-1185">Reference proteome</keyword>
<evidence type="ECO:0000313" key="2">
    <source>
        <dbReference type="Proteomes" id="UP000436088"/>
    </source>
</evidence>
<gene>
    <name evidence="1" type="ORF">F3Y22_tig00110621pilonHSYRG00026</name>
</gene>
<evidence type="ECO:0000313" key="1">
    <source>
        <dbReference type="EMBL" id="KAE8697291.1"/>
    </source>
</evidence>
<comment type="caution">
    <text evidence="1">The sequence shown here is derived from an EMBL/GenBank/DDBJ whole genome shotgun (WGS) entry which is preliminary data.</text>
</comment>